<evidence type="ECO:0000256" key="9">
    <source>
        <dbReference type="ARBA" id="ARBA00040965"/>
    </source>
</evidence>
<comment type="similarity">
    <text evidence="2">Belongs to the protein prenyltransferase subunit alpha family.</text>
</comment>
<keyword evidence="6 15" id="KW-0808">Transferase</keyword>
<name>A0A3R7LB16_9TRYP</name>
<keyword evidence="8" id="KW-0460">Magnesium</keyword>
<dbReference type="PROSITE" id="PS51147">
    <property type="entry name" value="PFTA"/>
    <property type="match status" value="2"/>
</dbReference>
<keyword evidence="5" id="KW-0637">Prenyltransferase</keyword>
<evidence type="ECO:0000256" key="10">
    <source>
        <dbReference type="ARBA" id="ARBA00041392"/>
    </source>
</evidence>
<reference evidence="15 16" key="1">
    <citation type="journal article" date="2018" name="BMC Genomics">
        <title>Genomic comparison of Trypanosoma conorhini and Trypanosoma rangeli to Trypanosoma cruzi strains of high and low virulence.</title>
        <authorList>
            <person name="Bradwell K.R."/>
            <person name="Koparde V.N."/>
            <person name="Matveyev A.V."/>
            <person name="Serrano M.G."/>
            <person name="Alves J.M."/>
            <person name="Parikh H."/>
            <person name="Huang B."/>
            <person name="Lee V."/>
            <person name="Espinosa-Alvarez O."/>
            <person name="Ortiz P.A."/>
            <person name="Costa-Martins A.G."/>
            <person name="Teixeira M.M."/>
            <person name="Buck G.A."/>
        </authorList>
    </citation>
    <scope>NUCLEOTIDE SEQUENCE [LARGE SCALE GENOMIC DNA]</scope>
    <source>
        <strain evidence="15 16">025E</strain>
    </source>
</reference>
<dbReference type="GO" id="GO:0004660">
    <property type="term" value="F:protein farnesyltransferase activity"/>
    <property type="evidence" value="ECO:0007669"/>
    <property type="project" value="UniProtKB-EC"/>
</dbReference>
<dbReference type="PANTHER" id="PTHR11129">
    <property type="entry name" value="PROTEIN FARNESYLTRANSFERASE ALPHA SUBUNIT/RAB GERANYLGERANYL TRANSFERASE ALPHA SUBUNIT"/>
    <property type="match status" value="1"/>
</dbReference>
<evidence type="ECO:0000256" key="1">
    <source>
        <dbReference type="ARBA" id="ARBA00001946"/>
    </source>
</evidence>
<dbReference type="GO" id="GO:0005953">
    <property type="term" value="C:CAAX-protein geranylgeranyltransferase complex"/>
    <property type="evidence" value="ECO:0007669"/>
    <property type="project" value="TreeGrafter"/>
</dbReference>
<dbReference type="RefSeq" id="XP_029228984.1">
    <property type="nucleotide sequence ID" value="XM_029370980.1"/>
</dbReference>
<keyword evidence="7" id="KW-0677">Repeat</keyword>
<evidence type="ECO:0000313" key="15">
    <source>
        <dbReference type="EMBL" id="RNF19828.1"/>
    </source>
</evidence>
<protein>
    <recommendedName>
        <fullName evidence="9">Protein farnesyltransferase/geranylgeranyltransferase type-1 subunit alpha</fullName>
        <ecNumber evidence="4">2.5.1.58</ecNumber>
        <ecNumber evidence="3">2.5.1.59</ecNumber>
    </recommendedName>
    <alternativeName>
        <fullName evidence="12">CAAX farnesyltransferase subunit alpha</fullName>
    </alternativeName>
    <alternativeName>
        <fullName evidence="11">FTase-alpha</fullName>
    </alternativeName>
    <alternativeName>
        <fullName evidence="10">Ras proteins prenyltransferase subunit alpha</fullName>
    </alternativeName>
    <alternativeName>
        <fullName evidence="13">Type I protein geranyl-geranyltransferase subunit alpha</fullName>
    </alternativeName>
</protein>
<dbReference type="GO" id="GO:0004662">
    <property type="term" value="F:CAAX-protein geranylgeranyltransferase activity"/>
    <property type="evidence" value="ECO:0007669"/>
    <property type="project" value="UniProtKB-EC"/>
</dbReference>
<evidence type="ECO:0000256" key="12">
    <source>
        <dbReference type="ARBA" id="ARBA00043086"/>
    </source>
</evidence>
<proteinExistence type="inferred from homology"/>
<dbReference type="EMBL" id="MKKU01000195">
    <property type="protein sequence ID" value="RNF19828.1"/>
    <property type="molecule type" value="Genomic_DNA"/>
</dbReference>
<evidence type="ECO:0000256" key="3">
    <source>
        <dbReference type="ARBA" id="ARBA00012700"/>
    </source>
</evidence>
<gene>
    <name evidence="15" type="ORF">Tco025E_04067</name>
</gene>
<evidence type="ECO:0000256" key="14">
    <source>
        <dbReference type="SAM" id="MobiDB-lite"/>
    </source>
</evidence>
<dbReference type="PANTHER" id="PTHR11129:SF1">
    <property type="entry name" value="PROTEIN FARNESYLTRANSFERASE_GERANYLGERANYLTRANSFERASE TYPE-1 SUBUNIT ALPHA"/>
    <property type="match status" value="1"/>
</dbReference>
<evidence type="ECO:0000256" key="2">
    <source>
        <dbReference type="ARBA" id="ARBA00006734"/>
    </source>
</evidence>
<evidence type="ECO:0000256" key="8">
    <source>
        <dbReference type="ARBA" id="ARBA00022842"/>
    </source>
</evidence>
<evidence type="ECO:0000256" key="5">
    <source>
        <dbReference type="ARBA" id="ARBA00022602"/>
    </source>
</evidence>
<dbReference type="EC" id="2.5.1.59" evidence="3"/>
<comment type="cofactor">
    <cofactor evidence="1">
        <name>Mg(2+)</name>
        <dbReference type="ChEBI" id="CHEBI:18420"/>
    </cofactor>
</comment>
<dbReference type="EC" id="2.5.1.58" evidence="4"/>
<organism evidence="15 16">
    <name type="scientific">Trypanosoma conorhini</name>
    <dbReference type="NCBI Taxonomy" id="83891"/>
    <lineage>
        <taxon>Eukaryota</taxon>
        <taxon>Discoba</taxon>
        <taxon>Euglenozoa</taxon>
        <taxon>Kinetoplastea</taxon>
        <taxon>Metakinetoplastina</taxon>
        <taxon>Trypanosomatida</taxon>
        <taxon>Trypanosomatidae</taxon>
        <taxon>Trypanosoma</taxon>
    </lineage>
</organism>
<evidence type="ECO:0000256" key="6">
    <source>
        <dbReference type="ARBA" id="ARBA00022679"/>
    </source>
</evidence>
<evidence type="ECO:0000256" key="4">
    <source>
        <dbReference type="ARBA" id="ARBA00012702"/>
    </source>
</evidence>
<dbReference type="OrthoDB" id="272289at2759"/>
<evidence type="ECO:0000256" key="7">
    <source>
        <dbReference type="ARBA" id="ARBA00022737"/>
    </source>
</evidence>
<dbReference type="InterPro" id="IPR002088">
    <property type="entry name" value="Prenyl_trans_a"/>
</dbReference>
<evidence type="ECO:0000313" key="16">
    <source>
        <dbReference type="Proteomes" id="UP000284403"/>
    </source>
</evidence>
<dbReference type="GO" id="GO:0005965">
    <property type="term" value="C:protein farnesyltransferase complex"/>
    <property type="evidence" value="ECO:0007669"/>
    <property type="project" value="TreeGrafter"/>
</dbReference>
<evidence type="ECO:0000256" key="13">
    <source>
        <dbReference type="ARBA" id="ARBA00043219"/>
    </source>
</evidence>
<dbReference type="AlphaFoldDB" id="A0A3R7LB16"/>
<feature type="region of interest" description="Disordered" evidence="14">
    <location>
        <begin position="1"/>
        <end position="29"/>
    </location>
</feature>
<accession>A0A3R7LB16</accession>
<evidence type="ECO:0000256" key="11">
    <source>
        <dbReference type="ARBA" id="ARBA00042436"/>
    </source>
</evidence>
<comment type="caution">
    <text evidence="15">The sequence shown here is derived from an EMBL/GenBank/DDBJ whole genome shotgun (WGS) entry which is preliminary data.</text>
</comment>
<dbReference type="Proteomes" id="UP000284403">
    <property type="component" value="Unassembled WGS sequence"/>
</dbReference>
<dbReference type="GeneID" id="40317678"/>
<keyword evidence="16" id="KW-1185">Reference proteome</keyword>
<sequence>MQPPKAARDGANAATIFPPASSSSSSSSSSFTTVPSSNSSCADAKLDLLLNVETLQTLFQDVEPTKEPVLTRQPDVLRIQYTKDFDRVMGLYRSLSPKFSGVLRAAPSARWFLLTAFVLRQCQSHYTAWKDRRDVVMGSARLQGSTRESLLAEWGNCCGSRAGTDPRWKELMPIVESWLPAEADLKGPTGAFSVWRAVLWELRAIEGFNLRNHKNFQVWHHRKELLLEALARTESPPRSSVIASLKLLDRYLTQHHNMCFSDIDERPLCSNVFILDHKNYHVWLHRAWFVHTFPFLVQPPSWPALLDDCTVRTGQPEKSTTPLRPFAVQESWGEECLAPQLPPCGLKEELDYTASLIQWDCLNNSVWCHRFYLFDRDLIGASLQTCSSQSPADVDAVLRHLCLDEMHYALQWCVYEPCNESSFVHARGIASVYQAAALRLYLSSNAAEAHNFLGDTVPISSMAPVPSHYKCLKEKVPWDVFLRTFSLVKQQLSVLRDNVAPRAEELRRSASAGDEASLREMRRCRSQYLVDNVHQVYAASYHLLFMLLEQLWCCYFTDAERSRVGEALPPEKYTEGDEAAAEAVAKQSLHDCVRCFLEHELQAMGLARRLVVEDAIRSKYWKNEINLVMHRDYC</sequence>
<dbReference type="Pfam" id="PF01239">
    <property type="entry name" value="PPTA"/>
    <property type="match status" value="3"/>
</dbReference>
<dbReference type="SUPFAM" id="SSF48439">
    <property type="entry name" value="Protein prenylyltransferase"/>
    <property type="match status" value="1"/>
</dbReference>
<dbReference type="Gene3D" id="1.25.40.120">
    <property type="entry name" value="Protein prenylyltransferase"/>
    <property type="match status" value="1"/>
</dbReference>